<evidence type="ECO:0000256" key="2">
    <source>
        <dbReference type="SAM" id="Phobius"/>
    </source>
</evidence>
<evidence type="ECO:0000256" key="1">
    <source>
        <dbReference type="SAM" id="MobiDB-lite"/>
    </source>
</evidence>
<dbReference type="STRING" id="317619.GCA_000332315_04591"/>
<dbReference type="NCBIfam" id="NF038305">
    <property type="entry name" value="HpsJ_fam"/>
    <property type="match status" value="1"/>
</dbReference>
<feature type="region of interest" description="Disordered" evidence="1">
    <location>
        <begin position="150"/>
        <end position="171"/>
    </location>
</feature>
<feature type="transmembrane region" description="Helical" evidence="2">
    <location>
        <begin position="86"/>
        <end position="106"/>
    </location>
</feature>
<feature type="transmembrane region" description="Helical" evidence="2">
    <location>
        <begin position="48"/>
        <end position="66"/>
    </location>
</feature>
<feature type="transmembrane region" description="Helical" evidence="2">
    <location>
        <begin position="6"/>
        <end position="27"/>
    </location>
</feature>
<dbReference type="InterPro" id="IPR047709">
    <property type="entry name" value="HpsJ-like"/>
</dbReference>
<name>A0A0M2Q0F7_PROHO</name>
<dbReference type="EMBL" id="AJTX02000003">
    <property type="protein sequence ID" value="KKJ00798.1"/>
    <property type="molecule type" value="Genomic_DNA"/>
</dbReference>
<gene>
    <name evidence="3" type="ORF">PROH_05990</name>
</gene>
<keyword evidence="2" id="KW-1133">Transmembrane helix</keyword>
<dbReference type="AlphaFoldDB" id="A0A0M2Q0F7"/>
<comment type="caution">
    <text evidence="3">The sequence shown here is derived from an EMBL/GenBank/DDBJ whole genome shotgun (WGS) entry which is preliminary data.</text>
</comment>
<evidence type="ECO:0000313" key="3">
    <source>
        <dbReference type="EMBL" id="KKJ00798.1"/>
    </source>
</evidence>
<sequence length="190" mass="21803">MNLVHYFRLLGVGILALLLLDYAALLIPPQFTNPVWEFQTVGQIVERIWAPVLAYVLFFIPFIPSIPLKFDGPWLIRKWSMQTARFLSHLALAWAIVYLLMMPLLLNNSIRIYRNNQAGLAQQSSQQKTQLAAIEEQIEQLTDRNLESMIEQAQATSDEANREASNPGEIRQQLLDQTQQRFIQGQQQPG</sequence>
<accession>A0A0M2Q0F7</accession>
<proteinExistence type="predicted"/>
<organism evidence="3 4">
    <name type="scientific">Prochlorothrix hollandica PCC 9006 = CALU 1027</name>
    <dbReference type="NCBI Taxonomy" id="317619"/>
    <lineage>
        <taxon>Bacteria</taxon>
        <taxon>Bacillati</taxon>
        <taxon>Cyanobacteriota</taxon>
        <taxon>Cyanophyceae</taxon>
        <taxon>Prochlorotrichales</taxon>
        <taxon>Prochlorotrichaceae</taxon>
        <taxon>Prochlorothrix</taxon>
    </lineage>
</organism>
<keyword evidence="2" id="KW-0472">Membrane</keyword>
<dbReference type="eggNOG" id="COG1704">
    <property type="taxonomic scope" value="Bacteria"/>
</dbReference>
<evidence type="ECO:0000313" key="4">
    <source>
        <dbReference type="Proteomes" id="UP000034681"/>
    </source>
</evidence>
<protein>
    <submittedName>
        <fullName evidence="3">Uncharacterized protein</fullName>
    </submittedName>
</protein>
<reference evidence="3" key="1">
    <citation type="submission" date="2012-04" db="EMBL/GenBank/DDBJ databases">
        <authorList>
            <person name="Borisov I.G."/>
            <person name="Ivanikova N.V."/>
            <person name="Pinevich A.V."/>
        </authorList>
    </citation>
    <scope>NUCLEOTIDE SEQUENCE</scope>
    <source>
        <strain evidence="3">CALU 1027</strain>
    </source>
</reference>
<keyword evidence="4" id="KW-1185">Reference proteome</keyword>
<dbReference type="Proteomes" id="UP000034681">
    <property type="component" value="Unassembled WGS sequence"/>
</dbReference>
<keyword evidence="2" id="KW-0812">Transmembrane</keyword>